<proteinExistence type="inferred from homology"/>
<name>A0ABW8JHE1_9GAMM</name>
<keyword evidence="12" id="KW-1185">Reference proteome</keyword>
<dbReference type="InterPro" id="IPR050330">
    <property type="entry name" value="Bact_OuterMem_StrucFunc"/>
</dbReference>
<dbReference type="SUPFAM" id="SSF103088">
    <property type="entry name" value="OmpA-like"/>
    <property type="match status" value="1"/>
</dbReference>
<dbReference type="Proteomes" id="UP001620461">
    <property type="component" value="Unassembled WGS sequence"/>
</dbReference>
<comment type="subcellular location">
    <subcellularLocation>
        <location evidence="1">Cell membrane</location>
        <topology evidence="1">Single-pass membrane protein</topology>
    </subcellularLocation>
</comment>
<sequence length="303" mass="33243">MSAVTPKSSRRHEETIVKKVSRRAQHEDHGGNWKVAFADFCLALLCLFLVLWVLGARDEEEVRRKFGVSVVYDGGTGIFDGDSARPVPPAVVEPLADAALAQDSGDDAAPRQYETREDLKKLAATVERLGREANLENNLQAVVTPTGLRVILHDTHRRGIFEFGSAVPDQRFDQLMQRMGQLFAQVGNSLLVVGHTDAVPFRNPAVRSNWHLSGERAMAARTSLMQGGMPISHLLQVVGMADRAPMDTDDPHGAMNRRIEFLVLTRERAKMIEQMFGAPQSVTPLIEGVDAVQSRDGGAAEDA</sequence>
<dbReference type="Pfam" id="PF13677">
    <property type="entry name" value="MotB_plug"/>
    <property type="match status" value="1"/>
</dbReference>
<dbReference type="InterPro" id="IPR025713">
    <property type="entry name" value="MotB-like_N_dom"/>
</dbReference>
<evidence type="ECO:0000256" key="6">
    <source>
        <dbReference type="ARBA" id="ARBA00023136"/>
    </source>
</evidence>
<gene>
    <name evidence="11" type="ORF">ISP15_09205</name>
</gene>
<comment type="similarity">
    <text evidence="2">Belongs to the MotB family.</text>
</comment>
<evidence type="ECO:0000256" key="5">
    <source>
        <dbReference type="ARBA" id="ARBA00022989"/>
    </source>
</evidence>
<dbReference type="EMBL" id="JADIKJ010000009">
    <property type="protein sequence ID" value="MFK2900512.1"/>
    <property type="molecule type" value="Genomic_DNA"/>
</dbReference>
<evidence type="ECO:0000256" key="7">
    <source>
        <dbReference type="PROSITE-ProRule" id="PRU00473"/>
    </source>
</evidence>
<keyword evidence="4 9" id="KW-0812">Transmembrane</keyword>
<keyword evidence="6 7" id="KW-0472">Membrane</keyword>
<dbReference type="PROSITE" id="PS51123">
    <property type="entry name" value="OMPA_2"/>
    <property type="match status" value="1"/>
</dbReference>
<dbReference type="Gene3D" id="3.30.1330.60">
    <property type="entry name" value="OmpA-like domain"/>
    <property type="match status" value="1"/>
</dbReference>
<keyword evidence="3" id="KW-1003">Cell membrane</keyword>
<organism evidence="11 12">
    <name type="scientific">Dyella jejuensis</name>
    <dbReference type="NCBI Taxonomy" id="1432009"/>
    <lineage>
        <taxon>Bacteria</taxon>
        <taxon>Pseudomonadati</taxon>
        <taxon>Pseudomonadota</taxon>
        <taxon>Gammaproteobacteria</taxon>
        <taxon>Lysobacterales</taxon>
        <taxon>Rhodanobacteraceae</taxon>
        <taxon>Dyella</taxon>
    </lineage>
</organism>
<dbReference type="InterPro" id="IPR036737">
    <property type="entry name" value="OmpA-like_sf"/>
</dbReference>
<comment type="caution">
    <text evidence="11">The sequence shown here is derived from an EMBL/GenBank/DDBJ whole genome shotgun (WGS) entry which is preliminary data.</text>
</comment>
<reference evidence="11 12" key="1">
    <citation type="submission" date="2020-10" db="EMBL/GenBank/DDBJ databases">
        <title>Phylogeny of dyella-like bacteria.</title>
        <authorList>
            <person name="Fu J."/>
        </authorList>
    </citation>
    <scope>NUCLEOTIDE SEQUENCE [LARGE SCALE GENOMIC DNA]</scope>
    <source>
        <strain evidence="11 12">JP1</strain>
    </source>
</reference>
<evidence type="ECO:0000256" key="9">
    <source>
        <dbReference type="SAM" id="Phobius"/>
    </source>
</evidence>
<protein>
    <submittedName>
        <fullName evidence="11">OmpA family protein</fullName>
    </submittedName>
</protein>
<evidence type="ECO:0000313" key="12">
    <source>
        <dbReference type="Proteomes" id="UP001620461"/>
    </source>
</evidence>
<evidence type="ECO:0000259" key="10">
    <source>
        <dbReference type="PROSITE" id="PS51123"/>
    </source>
</evidence>
<dbReference type="PANTHER" id="PTHR30329">
    <property type="entry name" value="STATOR ELEMENT OF FLAGELLAR MOTOR COMPLEX"/>
    <property type="match status" value="1"/>
</dbReference>
<dbReference type="Pfam" id="PF00691">
    <property type="entry name" value="OmpA"/>
    <property type="match status" value="1"/>
</dbReference>
<feature type="region of interest" description="Disordered" evidence="8">
    <location>
        <begin position="1"/>
        <end position="23"/>
    </location>
</feature>
<evidence type="ECO:0000256" key="8">
    <source>
        <dbReference type="SAM" id="MobiDB-lite"/>
    </source>
</evidence>
<keyword evidence="5 9" id="KW-1133">Transmembrane helix</keyword>
<dbReference type="PANTHER" id="PTHR30329:SF21">
    <property type="entry name" value="LIPOPROTEIN YIAD-RELATED"/>
    <property type="match status" value="1"/>
</dbReference>
<feature type="transmembrane region" description="Helical" evidence="9">
    <location>
        <begin position="35"/>
        <end position="55"/>
    </location>
</feature>
<dbReference type="RefSeq" id="WP_404546971.1">
    <property type="nucleotide sequence ID" value="NZ_JADIKJ010000009.1"/>
</dbReference>
<evidence type="ECO:0000256" key="4">
    <source>
        <dbReference type="ARBA" id="ARBA00022692"/>
    </source>
</evidence>
<dbReference type="InterPro" id="IPR006665">
    <property type="entry name" value="OmpA-like"/>
</dbReference>
<accession>A0ABW8JHE1</accession>
<evidence type="ECO:0000313" key="11">
    <source>
        <dbReference type="EMBL" id="MFK2900512.1"/>
    </source>
</evidence>
<dbReference type="CDD" id="cd07185">
    <property type="entry name" value="OmpA_C-like"/>
    <property type="match status" value="1"/>
</dbReference>
<evidence type="ECO:0000256" key="1">
    <source>
        <dbReference type="ARBA" id="ARBA00004162"/>
    </source>
</evidence>
<evidence type="ECO:0000256" key="2">
    <source>
        <dbReference type="ARBA" id="ARBA00008914"/>
    </source>
</evidence>
<feature type="domain" description="OmpA-like" evidence="10">
    <location>
        <begin position="150"/>
        <end position="267"/>
    </location>
</feature>
<evidence type="ECO:0000256" key="3">
    <source>
        <dbReference type="ARBA" id="ARBA00022475"/>
    </source>
</evidence>